<organism evidence="7 8">
    <name type="scientific">Gammaproteobacteria bacterium LSUCC0057</name>
    <dbReference type="NCBI Taxonomy" id="2559237"/>
    <lineage>
        <taxon>Bacteria</taxon>
        <taxon>Pseudomonadati</taxon>
        <taxon>Pseudomonadota</taxon>
        <taxon>Gammaproteobacteria</taxon>
        <taxon>Cellvibrionales</taxon>
        <taxon>Porticoccaceae</taxon>
        <taxon>SAR92 clade</taxon>
    </lineage>
</organism>
<feature type="compositionally biased region" description="Basic residues" evidence="5">
    <location>
        <begin position="114"/>
        <end position="126"/>
    </location>
</feature>
<comment type="caution">
    <text evidence="7">The sequence shown here is derived from an EMBL/GenBank/DDBJ whole genome shotgun (WGS) entry which is preliminary data.</text>
</comment>
<dbReference type="InterPro" id="IPR025708">
    <property type="entry name" value="HSP15"/>
</dbReference>
<dbReference type="OrthoDB" id="9797176at2"/>
<dbReference type="GO" id="GO:0034605">
    <property type="term" value="P:cellular response to heat"/>
    <property type="evidence" value="ECO:0007669"/>
    <property type="project" value="InterPro"/>
</dbReference>
<evidence type="ECO:0000256" key="2">
    <source>
        <dbReference type="ARBA" id="ARBA00022884"/>
    </source>
</evidence>
<accession>A0A4Y8UH24</accession>
<dbReference type="SUPFAM" id="SSF55174">
    <property type="entry name" value="Alpha-L RNA-binding motif"/>
    <property type="match status" value="1"/>
</dbReference>
<evidence type="ECO:0000256" key="1">
    <source>
        <dbReference type="ARBA" id="ARBA00008396"/>
    </source>
</evidence>
<comment type="similarity">
    <text evidence="1 4">Belongs to the HSP15 family.</text>
</comment>
<feature type="region of interest" description="Disordered" evidence="5">
    <location>
        <begin position="95"/>
        <end position="135"/>
    </location>
</feature>
<dbReference type="GO" id="GO:0003677">
    <property type="term" value="F:DNA binding"/>
    <property type="evidence" value="ECO:0007669"/>
    <property type="project" value="UniProtKB-KW"/>
</dbReference>
<dbReference type="PROSITE" id="PS50889">
    <property type="entry name" value="S4"/>
    <property type="match status" value="1"/>
</dbReference>
<dbReference type="InterPro" id="IPR036986">
    <property type="entry name" value="S4_RNA-bd_sf"/>
</dbReference>
<evidence type="ECO:0000313" key="8">
    <source>
        <dbReference type="Proteomes" id="UP000298133"/>
    </source>
</evidence>
<reference evidence="7 8" key="1">
    <citation type="submission" date="2019-03" db="EMBL/GenBank/DDBJ databases">
        <title>Draft genome of Gammaproteobacteria bacterium LSUCC0057, a member of the SAR92 clade.</title>
        <authorList>
            <person name="Lanclos V.C."/>
            <person name="Doiron C."/>
            <person name="Henson M.W."/>
            <person name="Thrash J.C."/>
        </authorList>
    </citation>
    <scope>NUCLEOTIDE SEQUENCE [LARGE SCALE GENOMIC DNA]</scope>
    <source>
        <strain evidence="7 8">LSUCC0057</strain>
    </source>
</reference>
<evidence type="ECO:0000256" key="4">
    <source>
        <dbReference type="PIRNR" id="PIRNR016821"/>
    </source>
</evidence>
<dbReference type="GO" id="GO:0003727">
    <property type="term" value="F:single-stranded RNA binding"/>
    <property type="evidence" value="ECO:0007669"/>
    <property type="project" value="InterPro"/>
</dbReference>
<sequence>MSDASPDKLRIDRWLWAARFYKTRNLAKTAIDSGRVAIDGVKVKPSRQVEIGQQITLSRGWERLVVEVTALSSARRGAPEAALLYRETAASIAAREAQQEQRRLQPPSAAPQRPSKRQRRQIHRFIHRDQRDDEH</sequence>
<dbReference type="InterPro" id="IPR002942">
    <property type="entry name" value="S4_RNA-bd"/>
</dbReference>
<evidence type="ECO:0000256" key="3">
    <source>
        <dbReference type="ARBA" id="ARBA00023125"/>
    </source>
</evidence>
<dbReference type="Proteomes" id="UP000298133">
    <property type="component" value="Unassembled WGS sequence"/>
</dbReference>
<evidence type="ECO:0000259" key="6">
    <source>
        <dbReference type="SMART" id="SM00363"/>
    </source>
</evidence>
<name>A0A4Y8UH24_9GAMM</name>
<feature type="domain" description="RNA-binding S4" evidence="6">
    <location>
        <begin position="9"/>
        <end position="72"/>
    </location>
</feature>
<gene>
    <name evidence="7" type="ORF">E3W66_08145</name>
</gene>
<evidence type="ECO:0000313" key="7">
    <source>
        <dbReference type="EMBL" id="TFH67451.1"/>
    </source>
</evidence>
<dbReference type="EMBL" id="SPIA01000003">
    <property type="protein sequence ID" value="TFH67451.1"/>
    <property type="molecule type" value="Genomic_DNA"/>
</dbReference>
<keyword evidence="2 4" id="KW-0694">RNA-binding</keyword>
<keyword evidence="3 4" id="KW-0238">DNA-binding</keyword>
<dbReference type="CDD" id="cd00165">
    <property type="entry name" value="S4"/>
    <property type="match status" value="1"/>
</dbReference>
<protein>
    <recommendedName>
        <fullName evidence="4">Heat shock protein 15</fullName>
    </recommendedName>
</protein>
<dbReference type="GO" id="GO:0043023">
    <property type="term" value="F:ribosomal large subunit binding"/>
    <property type="evidence" value="ECO:0007669"/>
    <property type="project" value="InterPro"/>
</dbReference>
<evidence type="ECO:0000256" key="5">
    <source>
        <dbReference type="SAM" id="MobiDB-lite"/>
    </source>
</evidence>
<keyword evidence="8" id="KW-1185">Reference proteome</keyword>
<dbReference type="AlphaFoldDB" id="A0A4Y8UH24"/>
<proteinExistence type="inferred from homology"/>
<dbReference type="Gene3D" id="3.10.290.10">
    <property type="entry name" value="RNA-binding S4 domain"/>
    <property type="match status" value="1"/>
</dbReference>
<dbReference type="Pfam" id="PF01479">
    <property type="entry name" value="S4"/>
    <property type="match status" value="1"/>
</dbReference>
<dbReference type="SMART" id="SM00363">
    <property type="entry name" value="S4"/>
    <property type="match status" value="1"/>
</dbReference>
<dbReference type="PIRSF" id="PIRSF016821">
    <property type="entry name" value="HSP15"/>
    <property type="match status" value="1"/>
</dbReference>